<dbReference type="AlphaFoldDB" id="G2YP85"/>
<evidence type="ECO:0000256" key="1">
    <source>
        <dbReference type="SAM" id="MobiDB-lite"/>
    </source>
</evidence>
<evidence type="ECO:0000313" key="3">
    <source>
        <dbReference type="Proteomes" id="UP000008177"/>
    </source>
</evidence>
<gene>
    <name evidence="2" type="ORF">BofuT4_P134780.1</name>
</gene>
<accession>G2YP85</accession>
<sequence>MFNARIHLSQLPITSRIPPPSQVDRFQSPRPLKFQLIETSDLGNRSLRHSDISLARPESIVHRASCIVHSPANPTRPLAKETDTTEHHTT</sequence>
<dbReference type="InParanoid" id="G2YP85"/>
<feature type="compositionally biased region" description="Basic and acidic residues" evidence="1">
    <location>
        <begin position="78"/>
        <end position="90"/>
    </location>
</feature>
<dbReference type="Proteomes" id="UP000008177">
    <property type="component" value="Unplaced contigs"/>
</dbReference>
<proteinExistence type="predicted"/>
<reference evidence="3" key="1">
    <citation type="journal article" date="2011" name="PLoS Genet.">
        <title>Genomic analysis of the necrotrophic fungal pathogens Sclerotinia sclerotiorum and Botrytis cinerea.</title>
        <authorList>
            <person name="Amselem J."/>
            <person name="Cuomo C.A."/>
            <person name="van Kan J.A."/>
            <person name="Viaud M."/>
            <person name="Benito E.P."/>
            <person name="Couloux A."/>
            <person name="Coutinho P.M."/>
            <person name="de Vries R.P."/>
            <person name="Dyer P.S."/>
            <person name="Fillinger S."/>
            <person name="Fournier E."/>
            <person name="Gout L."/>
            <person name="Hahn M."/>
            <person name="Kohn L."/>
            <person name="Lapalu N."/>
            <person name="Plummer K.M."/>
            <person name="Pradier J.M."/>
            <person name="Quevillon E."/>
            <person name="Sharon A."/>
            <person name="Simon A."/>
            <person name="ten Have A."/>
            <person name="Tudzynski B."/>
            <person name="Tudzynski P."/>
            <person name="Wincker P."/>
            <person name="Andrew M."/>
            <person name="Anthouard V."/>
            <person name="Beever R.E."/>
            <person name="Beffa R."/>
            <person name="Benoit I."/>
            <person name="Bouzid O."/>
            <person name="Brault B."/>
            <person name="Chen Z."/>
            <person name="Choquer M."/>
            <person name="Collemare J."/>
            <person name="Cotton P."/>
            <person name="Danchin E.G."/>
            <person name="Da Silva C."/>
            <person name="Gautier A."/>
            <person name="Giraud C."/>
            <person name="Giraud T."/>
            <person name="Gonzalez C."/>
            <person name="Grossetete S."/>
            <person name="Guldener U."/>
            <person name="Henrissat B."/>
            <person name="Howlett B.J."/>
            <person name="Kodira C."/>
            <person name="Kretschmer M."/>
            <person name="Lappartient A."/>
            <person name="Leroch M."/>
            <person name="Levis C."/>
            <person name="Mauceli E."/>
            <person name="Neuveglise C."/>
            <person name="Oeser B."/>
            <person name="Pearson M."/>
            <person name="Poulain J."/>
            <person name="Poussereau N."/>
            <person name="Quesneville H."/>
            <person name="Rascle C."/>
            <person name="Schumacher J."/>
            <person name="Segurens B."/>
            <person name="Sexton A."/>
            <person name="Silva E."/>
            <person name="Sirven C."/>
            <person name="Soanes D.M."/>
            <person name="Talbot N.J."/>
            <person name="Templeton M."/>
            <person name="Yandava C."/>
            <person name="Yarden O."/>
            <person name="Zeng Q."/>
            <person name="Rollins J.A."/>
            <person name="Lebrun M.H."/>
            <person name="Dickman M."/>
        </authorList>
    </citation>
    <scope>NUCLEOTIDE SEQUENCE [LARGE SCALE GENOMIC DNA]</scope>
    <source>
        <strain evidence="3">T4</strain>
    </source>
</reference>
<protein>
    <submittedName>
        <fullName evidence="2">Uncharacterized protein</fullName>
    </submittedName>
</protein>
<evidence type="ECO:0000313" key="2">
    <source>
        <dbReference type="EMBL" id="CCD53433.1"/>
    </source>
</evidence>
<organism evidence="2 3">
    <name type="scientific">Botryotinia fuckeliana (strain T4)</name>
    <name type="common">Noble rot fungus</name>
    <name type="synonym">Botrytis cinerea</name>
    <dbReference type="NCBI Taxonomy" id="999810"/>
    <lineage>
        <taxon>Eukaryota</taxon>
        <taxon>Fungi</taxon>
        <taxon>Dikarya</taxon>
        <taxon>Ascomycota</taxon>
        <taxon>Pezizomycotina</taxon>
        <taxon>Leotiomycetes</taxon>
        <taxon>Helotiales</taxon>
        <taxon>Sclerotiniaceae</taxon>
        <taxon>Botrytis</taxon>
    </lineage>
</organism>
<name>G2YP85_BOTF4</name>
<feature type="region of interest" description="Disordered" evidence="1">
    <location>
        <begin position="67"/>
        <end position="90"/>
    </location>
</feature>
<dbReference type="HOGENOM" id="CLU_2440597_0_0_1"/>
<dbReference type="EMBL" id="FQ790347">
    <property type="protein sequence ID" value="CCD53433.1"/>
    <property type="molecule type" value="Genomic_DNA"/>
</dbReference>